<feature type="transmembrane region" description="Helical" evidence="1">
    <location>
        <begin position="12"/>
        <end position="36"/>
    </location>
</feature>
<accession>A0A517MV23</accession>
<keyword evidence="1" id="KW-0472">Membrane</keyword>
<keyword evidence="3" id="KW-1185">Reference proteome</keyword>
<keyword evidence="1" id="KW-0812">Transmembrane</keyword>
<evidence type="ECO:0000256" key="1">
    <source>
        <dbReference type="SAM" id="Phobius"/>
    </source>
</evidence>
<sequence>MWRFLSKYWVGILAATIAVALLVAIGIAVKAALFALDCEHSLHAMHNVLTACRAYVEEHEGNWPKSWDELQPLYTYEGDVAAETKERIAVDFGADPAELATQSIESFTGIRPKGPIFEAYDGRLQELIDLLKKYHPPDHRRDDDG</sequence>
<keyword evidence="1" id="KW-1133">Transmembrane helix</keyword>
<dbReference type="KEGG" id="amob:HG15A2_19180"/>
<protein>
    <submittedName>
        <fullName evidence="2">Uncharacterized protein</fullName>
    </submittedName>
</protein>
<name>A0A517MV23_9BACT</name>
<evidence type="ECO:0000313" key="3">
    <source>
        <dbReference type="Proteomes" id="UP000319852"/>
    </source>
</evidence>
<proteinExistence type="predicted"/>
<gene>
    <name evidence="2" type="ORF">HG15A2_19180</name>
</gene>
<dbReference type="AlphaFoldDB" id="A0A517MV23"/>
<evidence type="ECO:0000313" key="2">
    <source>
        <dbReference type="EMBL" id="QDS98637.1"/>
    </source>
</evidence>
<dbReference type="RefSeq" id="WP_145059856.1">
    <property type="nucleotide sequence ID" value="NZ_CP036263.1"/>
</dbReference>
<organism evidence="2 3">
    <name type="scientific">Adhaeretor mobilis</name>
    <dbReference type="NCBI Taxonomy" id="1930276"/>
    <lineage>
        <taxon>Bacteria</taxon>
        <taxon>Pseudomonadati</taxon>
        <taxon>Planctomycetota</taxon>
        <taxon>Planctomycetia</taxon>
        <taxon>Pirellulales</taxon>
        <taxon>Lacipirellulaceae</taxon>
        <taxon>Adhaeretor</taxon>
    </lineage>
</organism>
<dbReference type="OrthoDB" id="273475at2"/>
<dbReference type="EMBL" id="CP036263">
    <property type="protein sequence ID" value="QDS98637.1"/>
    <property type="molecule type" value="Genomic_DNA"/>
</dbReference>
<reference evidence="2 3" key="1">
    <citation type="submission" date="2019-02" db="EMBL/GenBank/DDBJ databases">
        <title>Deep-cultivation of Planctomycetes and their phenomic and genomic characterization uncovers novel biology.</title>
        <authorList>
            <person name="Wiegand S."/>
            <person name="Jogler M."/>
            <person name="Boedeker C."/>
            <person name="Pinto D."/>
            <person name="Vollmers J."/>
            <person name="Rivas-Marin E."/>
            <person name="Kohn T."/>
            <person name="Peeters S.H."/>
            <person name="Heuer A."/>
            <person name="Rast P."/>
            <person name="Oberbeckmann S."/>
            <person name="Bunk B."/>
            <person name="Jeske O."/>
            <person name="Meyerdierks A."/>
            <person name="Storesund J.E."/>
            <person name="Kallscheuer N."/>
            <person name="Luecker S."/>
            <person name="Lage O.M."/>
            <person name="Pohl T."/>
            <person name="Merkel B.J."/>
            <person name="Hornburger P."/>
            <person name="Mueller R.-W."/>
            <person name="Bruemmer F."/>
            <person name="Labrenz M."/>
            <person name="Spormann A.M."/>
            <person name="Op den Camp H."/>
            <person name="Overmann J."/>
            <person name="Amann R."/>
            <person name="Jetten M.S.M."/>
            <person name="Mascher T."/>
            <person name="Medema M.H."/>
            <person name="Devos D.P."/>
            <person name="Kaster A.-K."/>
            <person name="Ovreas L."/>
            <person name="Rohde M."/>
            <person name="Galperin M.Y."/>
            <person name="Jogler C."/>
        </authorList>
    </citation>
    <scope>NUCLEOTIDE SEQUENCE [LARGE SCALE GENOMIC DNA]</scope>
    <source>
        <strain evidence="2 3">HG15A2</strain>
    </source>
</reference>
<dbReference type="Proteomes" id="UP000319852">
    <property type="component" value="Chromosome"/>
</dbReference>